<dbReference type="InterPro" id="IPR038261">
    <property type="entry name" value="GPP34-like_sf"/>
</dbReference>
<dbReference type="STRING" id="28045.AWB95_17510"/>
<keyword evidence="2" id="KW-0333">Golgi apparatus</keyword>
<proteinExistence type="predicted"/>
<organism evidence="5 7">
    <name type="scientific">Mycobacterium celatum</name>
    <dbReference type="NCBI Taxonomy" id="28045"/>
    <lineage>
        <taxon>Bacteria</taxon>
        <taxon>Bacillati</taxon>
        <taxon>Actinomycetota</taxon>
        <taxon>Actinomycetes</taxon>
        <taxon>Mycobacteriales</taxon>
        <taxon>Mycobacteriaceae</taxon>
        <taxon>Mycobacterium</taxon>
    </lineage>
</organism>
<dbReference type="GO" id="GO:0012505">
    <property type="term" value="C:endomembrane system"/>
    <property type="evidence" value="ECO:0007669"/>
    <property type="project" value="UniProtKB-ARBA"/>
</dbReference>
<protein>
    <submittedName>
        <fullName evidence="6">GPP34 family phosphoprotein</fullName>
    </submittedName>
</protein>
<dbReference type="EMBL" id="LQOM01000038">
    <property type="protein sequence ID" value="ORV09617.1"/>
    <property type="molecule type" value="Genomic_DNA"/>
</dbReference>
<dbReference type="InterPro" id="IPR008628">
    <property type="entry name" value="GPP34-like"/>
</dbReference>
<comment type="subcellular location">
    <subcellularLocation>
        <location evidence="1">Golgi apparatus membrane</location>
        <topology evidence="1">Peripheral membrane protein</topology>
        <orientation evidence="1">Cytoplasmic side</orientation>
    </subcellularLocation>
</comment>
<dbReference type="Gene3D" id="1.10.3630.10">
    <property type="entry name" value="yeast vps74-n-term truncation variant domain like"/>
    <property type="match status" value="1"/>
</dbReference>
<dbReference type="GO" id="GO:0005737">
    <property type="term" value="C:cytoplasm"/>
    <property type="evidence" value="ECO:0007669"/>
    <property type="project" value="UniProtKB-ARBA"/>
</dbReference>
<dbReference type="GO" id="GO:0070273">
    <property type="term" value="F:phosphatidylinositol-4-phosphate binding"/>
    <property type="evidence" value="ECO:0007669"/>
    <property type="project" value="InterPro"/>
</dbReference>
<dbReference type="Pfam" id="PF05719">
    <property type="entry name" value="GPP34"/>
    <property type="match status" value="1"/>
</dbReference>
<evidence type="ECO:0000256" key="2">
    <source>
        <dbReference type="ARBA" id="ARBA00023034"/>
    </source>
</evidence>
<dbReference type="Proteomes" id="UP000230971">
    <property type="component" value="Unassembled WGS sequence"/>
</dbReference>
<dbReference type="Proteomes" id="UP000193907">
    <property type="component" value="Unassembled WGS sequence"/>
</dbReference>
<evidence type="ECO:0000313" key="8">
    <source>
        <dbReference type="Proteomes" id="UP000230971"/>
    </source>
</evidence>
<evidence type="ECO:0000256" key="3">
    <source>
        <dbReference type="ARBA" id="ARBA00023121"/>
    </source>
</evidence>
<reference evidence="6 8" key="2">
    <citation type="journal article" date="2017" name="Infect. Genet. Evol.">
        <title>The new phylogeny of the genus Mycobacterium: The old and the news.</title>
        <authorList>
            <person name="Tortoli E."/>
            <person name="Fedrizzi T."/>
            <person name="Meehan C.J."/>
            <person name="Trovato A."/>
            <person name="Grottola A."/>
            <person name="Giacobazzi E."/>
            <person name="Serpini G.F."/>
            <person name="Tagliazucchi S."/>
            <person name="Fabio A."/>
            <person name="Bettua C."/>
            <person name="Bertorelli R."/>
            <person name="Frascaro F."/>
            <person name="De Sanctis V."/>
            <person name="Pecorari M."/>
            <person name="Jousson O."/>
            <person name="Segata N."/>
            <person name="Cirillo D.M."/>
        </authorList>
    </citation>
    <scope>NUCLEOTIDE SEQUENCE [LARGE SCALE GENOMIC DNA]</scope>
    <source>
        <strain evidence="6 8">NCTC 12882</strain>
    </source>
</reference>
<evidence type="ECO:0000256" key="4">
    <source>
        <dbReference type="ARBA" id="ARBA00023136"/>
    </source>
</evidence>
<keyword evidence="7" id="KW-1185">Reference proteome</keyword>
<keyword evidence="3" id="KW-0446">Lipid-binding</keyword>
<evidence type="ECO:0000313" key="5">
    <source>
        <dbReference type="EMBL" id="ORV09617.1"/>
    </source>
</evidence>
<accession>A0A1X1RMD9</accession>
<evidence type="ECO:0000313" key="6">
    <source>
        <dbReference type="EMBL" id="PIB75623.1"/>
    </source>
</evidence>
<evidence type="ECO:0000256" key="1">
    <source>
        <dbReference type="ARBA" id="ARBA00004255"/>
    </source>
</evidence>
<comment type="caution">
    <text evidence="5">The sequence shown here is derived from an EMBL/GenBank/DDBJ whole genome shotgun (WGS) entry which is preliminary data.</text>
</comment>
<reference evidence="5 7" key="1">
    <citation type="submission" date="2016-01" db="EMBL/GenBank/DDBJ databases">
        <title>The new phylogeny of the genus Mycobacterium.</title>
        <authorList>
            <person name="Tarcisio F."/>
            <person name="Conor M."/>
            <person name="Antonella G."/>
            <person name="Elisabetta G."/>
            <person name="Giulia F.S."/>
            <person name="Sara T."/>
            <person name="Anna F."/>
            <person name="Clotilde B."/>
            <person name="Roberto B."/>
            <person name="Veronica D.S."/>
            <person name="Fabio R."/>
            <person name="Monica P."/>
            <person name="Olivier J."/>
            <person name="Enrico T."/>
            <person name="Nicola S."/>
        </authorList>
    </citation>
    <scope>NUCLEOTIDE SEQUENCE [LARGE SCALE GENOMIC DNA]</scope>
    <source>
        <strain evidence="5 7">DSM 44243</strain>
    </source>
</reference>
<sequence>MARIAEDLLLLLLDNASAQPGLERRCRERVLAAAALLDLAHACRIRPAVDSEPVEAGHLVVLSGPNPADPVLEPALQLLLRRPMSPAAAIAKLRRQTPAAVLAQLERIGQIRQVRLQGNAFKGVKRTYAWPLVDRTRAANARAALMNALFEEHNPDPATATIISLLHMVDGLGAVFSLNDRGWEWVNSRAADIASGSWVAESEPDLPEVNLAVTAAAIRPALVASRRKSP</sequence>
<gene>
    <name evidence="5" type="ORF">AWB95_17510</name>
    <name evidence="6" type="ORF">CQY23_19350</name>
</gene>
<keyword evidence="4" id="KW-0472">Membrane</keyword>
<dbReference type="RefSeq" id="WP_062540740.1">
    <property type="nucleotide sequence ID" value="NZ_BBUN01000265.1"/>
</dbReference>
<name>A0A1X1RMD9_MYCCE</name>
<dbReference type="OrthoDB" id="4752126at2"/>
<dbReference type="EMBL" id="PDKV01000031">
    <property type="protein sequence ID" value="PIB75623.1"/>
    <property type="molecule type" value="Genomic_DNA"/>
</dbReference>
<dbReference type="AlphaFoldDB" id="A0A1X1RMD9"/>
<evidence type="ECO:0000313" key="7">
    <source>
        <dbReference type="Proteomes" id="UP000193907"/>
    </source>
</evidence>